<sequence length="60" mass="6550">MTRAHWSYPNARYTMGVGNPNQWVMVGVVISTAGIGRIPVLRVLLIRGMGGLNSGHHHPD</sequence>
<comment type="caution">
    <text evidence="2">The sequence shown here is derived from an EMBL/GenBank/DDBJ whole genome shotgun (WGS) entry which is preliminary data.</text>
</comment>
<evidence type="ECO:0000313" key="2">
    <source>
        <dbReference type="EMBL" id="PKI31174.1"/>
    </source>
</evidence>
<keyword evidence="1" id="KW-0812">Transmembrane</keyword>
<feature type="transmembrane region" description="Helical" evidence="1">
    <location>
        <begin position="23"/>
        <end position="45"/>
    </location>
</feature>
<evidence type="ECO:0000313" key="3">
    <source>
        <dbReference type="Proteomes" id="UP000233551"/>
    </source>
</evidence>
<keyword evidence="1" id="KW-1133">Transmembrane helix</keyword>
<reference evidence="2 3" key="1">
    <citation type="submission" date="2017-11" db="EMBL/GenBank/DDBJ databases">
        <title>De-novo sequencing of pomegranate (Punica granatum L.) genome.</title>
        <authorList>
            <person name="Akparov Z."/>
            <person name="Amiraslanov A."/>
            <person name="Hajiyeva S."/>
            <person name="Abbasov M."/>
            <person name="Kaur K."/>
            <person name="Hamwieh A."/>
            <person name="Solovyev V."/>
            <person name="Salamov A."/>
            <person name="Braich B."/>
            <person name="Kosarev P."/>
            <person name="Mahmoud A."/>
            <person name="Hajiyev E."/>
            <person name="Babayeva S."/>
            <person name="Izzatullayeva V."/>
            <person name="Mammadov A."/>
            <person name="Mammadov A."/>
            <person name="Sharifova S."/>
            <person name="Ojaghi J."/>
            <person name="Eynullazada K."/>
            <person name="Bayramov B."/>
            <person name="Abdulazimova A."/>
            <person name="Shahmuradov I."/>
        </authorList>
    </citation>
    <scope>NUCLEOTIDE SEQUENCE [LARGE SCALE GENOMIC DNA]</scope>
    <source>
        <strain evidence="3">cv. AG2017</strain>
        <tissue evidence="2">Leaf</tissue>
    </source>
</reference>
<dbReference type="Proteomes" id="UP000233551">
    <property type="component" value="Unassembled WGS sequence"/>
</dbReference>
<keyword evidence="3" id="KW-1185">Reference proteome</keyword>
<dbReference type="EMBL" id="PGOL01009147">
    <property type="protein sequence ID" value="PKI31174.1"/>
    <property type="molecule type" value="Genomic_DNA"/>
</dbReference>
<keyword evidence="1" id="KW-0472">Membrane</keyword>
<protein>
    <submittedName>
        <fullName evidence="2">Uncharacterized protein</fullName>
    </submittedName>
</protein>
<evidence type="ECO:0000256" key="1">
    <source>
        <dbReference type="SAM" id="Phobius"/>
    </source>
</evidence>
<organism evidence="2 3">
    <name type="scientific">Punica granatum</name>
    <name type="common">Pomegranate</name>
    <dbReference type="NCBI Taxonomy" id="22663"/>
    <lineage>
        <taxon>Eukaryota</taxon>
        <taxon>Viridiplantae</taxon>
        <taxon>Streptophyta</taxon>
        <taxon>Embryophyta</taxon>
        <taxon>Tracheophyta</taxon>
        <taxon>Spermatophyta</taxon>
        <taxon>Magnoliopsida</taxon>
        <taxon>eudicotyledons</taxon>
        <taxon>Gunneridae</taxon>
        <taxon>Pentapetalae</taxon>
        <taxon>rosids</taxon>
        <taxon>malvids</taxon>
        <taxon>Myrtales</taxon>
        <taxon>Lythraceae</taxon>
        <taxon>Punica</taxon>
    </lineage>
</organism>
<proteinExistence type="predicted"/>
<dbReference type="AlphaFoldDB" id="A0A2I0HHK9"/>
<gene>
    <name evidence="2" type="ORF">CRG98_048420</name>
</gene>
<accession>A0A2I0HHK9</accession>
<name>A0A2I0HHK9_PUNGR</name>